<proteinExistence type="predicted"/>
<keyword evidence="1" id="KW-0812">Transmembrane</keyword>
<organism evidence="2">
    <name type="scientific">marine sediment metagenome</name>
    <dbReference type="NCBI Taxonomy" id="412755"/>
    <lineage>
        <taxon>unclassified sequences</taxon>
        <taxon>metagenomes</taxon>
        <taxon>ecological metagenomes</taxon>
    </lineage>
</organism>
<evidence type="ECO:0000256" key="1">
    <source>
        <dbReference type="SAM" id="Phobius"/>
    </source>
</evidence>
<sequence length="54" mass="6015">MRFILILIGGLSFFLAINIGAAAMLGDEQLGLIAYKQAVGFFFGFWLAWITRTM</sequence>
<dbReference type="AlphaFoldDB" id="A0A0F9FSX2"/>
<evidence type="ECO:0000313" key="2">
    <source>
        <dbReference type="EMBL" id="KKL89273.1"/>
    </source>
</evidence>
<dbReference type="EMBL" id="LAZR01020330">
    <property type="protein sequence ID" value="KKL89273.1"/>
    <property type="molecule type" value="Genomic_DNA"/>
</dbReference>
<name>A0A0F9FSX2_9ZZZZ</name>
<keyword evidence="1" id="KW-0472">Membrane</keyword>
<comment type="caution">
    <text evidence="2">The sequence shown here is derived from an EMBL/GenBank/DDBJ whole genome shotgun (WGS) entry which is preliminary data.</text>
</comment>
<protein>
    <submittedName>
        <fullName evidence="2">Uncharacterized protein</fullName>
    </submittedName>
</protein>
<feature type="transmembrane region" description="Helical" evidence="1">
    <location>
        <begin position="32"/>
        <end position="50"/>
    </location>
</feature>
<reference evidence="2" key="1">
    <citation type="journal article" date="2015" name="Nature">
        <title>Complex archaea that bridge the gap between prokaryotes and eukaryotes.</title>
        <authorList>
            <person name="Spang A."/>
            <person name="Saw J.H."/>
            <person name="Jorgensen S.L."/>
            <person name="Zaremba-Niedzwiedzka K."/>
            <person name="Martijn J."/>
            <person name="Lind A.E."/>
            <person name="van Eijk R."/>
            <person name="Schleper C."/>
            <person name="Guy L."/>
            <person name="Ettema T.J."/>
        </authorList>
    </citation>
    <scope>NUCLEOTIDE SEQUENCE</scope>
</reference>
<keyword evidence="1" id="KW-1133">Transmembrane helix</keyword>
<gene>
    <name evidence="2" type="ORF">LCGC14_1916320</name>
</gene>
<accession>A0A0F9FSX2</accession>